<reference evidence="2" key="2">
    <citation type="journal article" date="2023" name="Int. J. Mol. Sci.">
        <title>De Novo Assembly and Annotation of 11 Diverse Shrub Willow (Salix) Genomes Reveals Novel Gene Organization in Sex-Linked Regions.</title>
        <authorList>
            <person name="Hyden B."/>
            <person name="Feng K."/>
            <person name="Yates T.B."/>
            <person name="Jawdy S."/>
            <person name="Cereghino C."/>
            <person name="Smart L.B."/>
            <person name="Muchero W."/>
        </authorList>
    </citation>
    <scope>NUCLEOTIDE SEQUENCE</scope>
    <source>
        <tissue evidence="2">Shoot tip</tissue>
    </source>
</reference>
<evidence type="ECO:0000256" key="1">
    <source>
        <dbReference type="SAM" id="MobiDB-lite"/>
    </source>
</evidence>
<organism evidence="2 3">
    <name type="scientific">Salix koriyanagi</name>
    <dbReference type="NCBI Taxonomy" id="2511006"/>
    <lineage>
        <taxon>Eukaryota</taxon>
        <taxon>Viridiplantae</taxon>
        <taxon>Streptophyta</taxon>
        <taxon>Embryophyta</taxon>
        <taxon>Tracheophyta</taxon>
        <taxon>Spermatophyta</taxon>
        <taxon>Magnoliopsida</taxon>
        <taxon>eudicotyledons</taxon>
        <taxon>Gunneridae</taxon>
        <taxon>Pentapetalae</taxon>
        <taxon>rosids</taxon>
        <taxon>fabids</taxon>
        <taxon>Malpighiales</taxon>
        <taxon>Salicaceae</taxon>
        <taxon>Saliceae</taxon>
        <taxon>Salix</taxon>
    </lineage>
</organism>
<keyword evidence="3" id="KW-1185">Reference proteome</keyword>
<gene>
    <name evidence="2" type="ORF">OIU74_022384</name>
</gene>
<proteinExistence type="predicted"/>
<comment type="caution">
    <text evidence="2">The sequence shown here is derived from an EMBL/GenBank/DDBJ whole genome shotgun (WGS) entry which is preliminary data.</text>
</comment>
<name>A0A9Q1AEZ4_9ROSI</name>
<dbReference type="Proteomes" id="UP001151752">
    <property type="component" value="Chromosome 8"/>
</dbReference>
<reference evidence="2" key="1">
    <citation type="submission" date="2022-11" db="EMBL/GenBank/DDBJ databases">
        <authorList>
            <person name="Hyden B.L."/>
            <person name="Feng K."/>
            <person name="Yates T."/>
            <person name="Jawdy S."/>
            <person name="Smart L.B."/>
            <person name="Muchero W."/>
        </authorList>
    </citation>
    <scope>NUCLEOTIDE SEQUENCE</scope>
    <source>
        <tissue evidence="2">Shoot tip</tissue>
    </source>
</reference>
<accession>A0A9Q1AEZ4</accession>
<dbReference type="EMBL" id="JAPFFM010000003">
    <property type="protein sequence ID" value="KAJ6768719.1"/>
    <property type="molecule type" value="Genomic_DNA"/>
</dbReference>
<sequence length="70" mass="8257">MKKKSTHHHHHHHVKNDKHTRTDLTKQEDRKQDKLGKGRKQLEITGMGGVGKNRLWLLQTKPYCPILPYP</sequence>
<evidence type="ECO:0000313" key="2">
    <source>
        <dbReference type="EMBL" id="KAJ6768719.1"/>
    </source>
</evidence>
<feature type="compositionally biased region" description="Basic and acidic residues" evidence="1">
    <location>
        <begin position="17"/>
        <end position="42"/>
    </location>
</feature>
<evidence type="ECO:0000313" key="3">
    <source>
        <dbReference type="Proteomes" id="UP001151752"/>
    </source>
</evidence>
<feature type="region of interest" description="Disordered" evidence="1">
    <location>
        <begin position="1"/>
        <end position="44"/>
    </location>
</feature>
<dbReference type="AlphaFoldDB" id="A0A9Q1AEZ4"/>
<feature type="compositionally biased region" description="Basic residues" evidence="1">
    <location>
        <begin position="1"/>
        <end position="16"/>
    </location>
</feature>
<protein>
    <submittedName>
        <fullName evidence="2">Uncharacterized protein</fullName>
    </submittedName>
</protein>